<keyword evidence="1" id="KW-0808">Transferase</keyword>
<dbReference type="EMBL" id="QLLK01000006">
    <property type="protein sequence ID" value="RAI89519.1"/>
    <property type="molecule type" value="Genomic_DNA"/>
</dbReference>
<accession>A0A327PBC5</accession>
<keyword evidence="2" id="KW-1185">Reference proteome</keyword>
<dbReference type="OrthoDB" id="1116632at2"/>
<proteinExistence type="predicted"/>
<dbReference type="CDD" id="cd00761">
    <property type="entry name" value="Glyco_tranf_GTA_type"/>
    <property type="match status" value="1"/>
</dbReference>
<comment type="caution">
    <text evidence="1">The sequence shown here is derived from an EMBL/GenBank/DDBJ whole genome shotgun (WGS) entry which is preliminary data.</text>
</comment>
<gene>
    <name evidence="1" type="ORF">LV83_02561</name>
</gene>
<dbReference type="GO" id="GO:0016740">
    <property type="term" value="F:transferase activity"/>
    <property type="evidence" value="ECO:0007669"/>
    <property type="project" value="UniProtKB-KW"/>
</dbReference>
<sequence>MRVGSNPSKTNFTIEIDSTHRVILSVYIPNLEEAYFKDSQTIFKYCIESLVNTVHSKTRISIVINGCCQEISDMIYDYQKKYPIIDQIFYTKENLGKINAIYSIVKSNLEPLLTISDADVMFLPNWQKEVETVFVDFPEAGMVSPVPSSKGFLFSTASTLYYGLFKGKIKFQNVKDPEGLINFQKSVGSNLYQKIHLEKYLVVSNGVAEAVVGCGHFVATFRKQVFEAAPTKVCKFRVQNNSEEDYLDDPNDMSGFLRLATLGNFAYHMGNSPHPWMKEKLQETLIDTSITTPLEIPDPISFSKSQYKIGKFLSRLLFHKFRRQFFSHLGVNEPY</sequence>
<organism evidence="1 2">
    <name type="scientific">Algoriphagus yeomjeoni</name>
    <dbReference type="NCBI Taxonomy" id="291403"/>
    <lineage>
        <taxon>Bacteria</taxon>
        <taxon>Pseudomonadati</taxon>
        <taxon>Bacteroidota</taxon>
        <taxon>Cytophagia</taxon>
        <taxon>Cytophagales</taxon>
        <taxon>Cyclobacteriaceae</taxon>
        <taxon>Algoriphagus</taxon>
    </lineage>
</organism>
<dbReference type="SUPFAM" id="SSF53448">
    <property type="entry name" value="Nucleotide-diphospho-sugar transferases"/>
    <property type="match status" value="1"/>
</dbReference>
<name>A0A327PBC5_9BACT</name>
<evidence type="ECO:0000313" key="1">
    <source>
        <dbReference type="EMBL" id="RAI89519.1"/>
    </source>
</evidence>
<reference evidence="1 2" key="1">
    <citation type="submission" date="2018-06" db="EMBL/GenBank/DDBJ databases">
        <title>Genomic Encyclopedia of Archaeal and Bacterial Type Strains, Phase II (KMG-II): from individual species to whole genera.</title>
        <authorList>
            <person name="Goeker M."/>
        </authorList>
    </citation>
    <scope>NUCLEOTIDE SEQUENCE [LARGE SCALE GENOMIC DNA]</scope>
    <source>
        <strain evidence="1 2">DSM 23446</strain>
    </source>
</reference>
<dbReference type="RefSeq" id="WP_111611882.1">
    <property type="nucleotide sequence ID" value="NZ_QLLK01000006.1"/>
</dbReference>
<evidence type="ECO:0000313" key="2">
    <source>
        <dbReference type="Proteomes" id="UP000249610"/>
    </source>
</evidence>
<dbReference type="Gene3D" id="3.90.550.10">
    <property type="entry name" value="Spore Coat Polysaccharide Biosynthesis Protein SpsA, Chain A"/>
    <property type="match status" value="1"/>
</dbReference>
<protein>
    <submittedName>
        <fullName evidence="1">Glycosyl transferase family 2</fullName>
    </submittedName>
</protein>
<dbReference type="AlphaFoldDB" id="A0A327PBC5"/>
<dbReference type="Proteomes" id="UP000249610">
    <property type="component" value="Unassembled WGS sequence"/>
</dbReference>
<dbReference type="InterPro" id="IPR029044">
    <property type="entry name" value="Nucleotide-diphossugar_trans"/>
</dbReference>